<dbReference type="EMBL" id="FN649734">
    <property type="protein sequence ID" value="CBJ26177.1"/>
    <property type="molecule type" value="Genomic_DNA"/>
</dbReference>
<feature type="compositionally biased region" description="Acidic residues" evidence="1">
    <location>
        <begin position="81"/>
        <end position="92"/>
    </location>
</feature>
<proteinExistence type="predicted"/>
<sequence>MPPTQARTSRRAALSVSTAGAAAGDKAMFKAGTETGVTVRPKRLSRPRKAAAAAGKTAAAATGRSLSSSSPLAPASRSLEEEQGGDQAGDDDAAEMRSRLTTMQDRFGAQLHFLVAEFTKLEAQLSLECTGSTTAAVGDESSPQQQLGRLRFFIEHVKRTTDRMDQARRGLHHYTSQQLDMLECQIYASNVRCSS</sequence>
<name>D7FUA7_ECTSI</name>
<organism evidence="2 3">
    <name type="scientific">Ectocarpus siliculosus</name>
    <name type="common">Brown alga</name>
    <name type="synonym">Conferva siliculosa</name>
    <dbReference type="NCBI Taxonomy" id="2880"/>
    <lineage>
        <taxon>Eukaryota</taxon>
        <taxon>Sar</taxon>
        <taxon>Stramenopiles</taxon>
        <taxon>Ochrophyta</taxon>
        <taxon>PX clade</taxon>
        <taxon>Phaeophyceae</taxon>
        <taxon>Ectocarpales</taxon>
        <taxon>Ectocarpaceae</taxon>
        <taxon>Ectocarpus</taxon>
    </lineage>
</organism>
<dbReference type="AlphaFoldDB" id="D7FUA7"/>
<dbReference type="EMBL" id="FN648453">
    <property type="protein sequence ID" value="CBJ26177.1"/>
    <property type="molecule type" value="Genomic_DNA"/>
</dbReference>
<protein>
    <submittedName>
        <fullName evidence="2">Uncharacterized protein</fullName>
    </submittedName>
</protein>
<reference evidence="2 3" key="1">
    <citation type="journal article" date="2010" name="Nature">
        <title>The Ectocarpus genome and the independent evolution of multicellularity in brown algae.</title>
        <authorList>
            <person name="Cock J.M."/>
            <person name="Sterck L."/>
            <person name="Rouze P."/>
            <person name="Scornet D."/>
            <person name="Allen A.E."/>
            <person name="Amoutzias G."/>
            <person name="Anthouard V."/>
            <person name="Artiguenave F."/>
            <person name="Aury J.M."/>
            <person name="Badger J.H."/>
            <person name="Beszteri B."/>
            <person name="Billiau K."/>
            <person name="Bonnet E."/>
            <person name="Bothwell J.H."/>
            <person name="Bowler C."/>
            <person name="Boyen C."/>
            <person name="Brownlee C."/>
            <person name="Carrano C.J."/>
            <person name="Charrier B."/>
            <person name="Cho G.Y."/>
            <person name="Coelho S.M."/>
            <person name="Collen J."/>
            <person name="Corre E."/>
            <person name="Da Silva C."/>
            <person name="Delage L."/>
            <person name="Delaroque N."/>
            <person name="Dittami S.M."/>
            <person name="Doulbeau S."/>
            <person name="Elias M."/>
            <person name="Farnham G."/>
            <person name="Gachon C.M."/>
            <person name="Gschloessl B."/>
            <person name="Heesch S."/>
            <person name="Jabbari K."/>
            <person name="Jubin C."/>
            <person name="Kawai H."/>
            <person name="Kimura K."/>
            <person name="Kloareg B."/>
            <person name="Kupper F.C."/>
            <person name="Lang D."/>
            <person name="Le Bail A."/>
            <person name="Leblanc C."/>
            <person name="Lerouge P."/>
            <person name="Lohr M."/>
            <person name="Lopez P.J."/>
            <person name="Martens C."/>
            <person name="Maumus F."/>
            <person name="Michel G."/>
            <person name="Miranda-Saavedra D."/>
            <person name="Morales J."/>
            <person name="Moreau H."/>
            <person name="Motomura T."/>
            <person name="Nagasato C."/>
            <person name="Napoli C.A."/>
            <person name="Nelson D.R."/>
            <person name="Nyvall-Collen P."/>
            <person name="Peters A.F."/>
            <person name="Pommier C."/>
            <person name="Potin P."/>
            <person name="Poulain J."/>
            <person name="Quesneville H."/>
            <person name="Read B."/>
            <person name="Rensing S.A."/>
            <person name="Ritter A."/>
            <person name="Rousvoal S."/>
            <person name="Samanta M."/>
            <person name="Samson G."/>
            <person name="Schroeder D.C."/>
            <person name="Segurens B."/>
            <person name="Strittmatter M."/>
            <person name="Tonon T."/>
            <person name="Tregear J.W."/>
            <person name="Valentin K."/>
            <person name="von Dassow P."/>
            <person name="Yamagishi T."/>
            <person name="Van de Peer Y."/>
            <person name="Wincker P."/>
        </authorList>
    </citation>
    <scope>NUCLEOTIDE SEQUENCE [LARGE SCALE GENOMIC DNA]</scope>
    <source>
        <strain evidence="3">Ec32 / CCAP1310/4</strain>
    </source>
</reference>
<feature type="region of interest" description="Disordered" evidence="1">
    <location>
        <begin position="31"/>
        <end position="92"/>
    </location>
</feature>
<evidence type="ECO:0000256" key="1">
    <source>
        <dbReference type="SAM" id="MobiDB-lite"/>
    </source>
</evidence>
<dbReference type="InParanoid" id="D7FUA7"/>
<dbReference type="Proteomes" id="UP000002630">
    <property type="component" value="Linkage Group LG09"/>
</dbReference>
<feature type="compositionally biased region" description="Basic residues" evidence="1">
    <location>
        <begin position="40"/>
        <end position="49"/>
    </location>
</feature>
<accession>D7FUA7</accession>
<keyword evidence="3" id="KW-1185">Reference proteome</keyword>
<evidence type="ECO:0000313" key="2">
    <source>
        <dbReference type="EMBL" id="CBJ26177.1"/>
    </source>
</evidence>
<gene>
    <name evidence="2" type="ORF">Esi_0027_0004</name>
</gene>
<evidence type="ECO:0000313" key="3">
    <source>
        <dbReference type="Proteomes" id="UP000002630"/>
    </source>
</evidence>
<feature type="compositionally biased region" description="Low complexity" evidence="1">
    <location>
        <begin position="50"/>
        <end position="77"/>
    </location>
</feature>